<dbReference type="EMBL" id="NBVN01000002">
    <property type="protein sequence ID" value="PUA33624.1"/>
    <property type="molecule type" value="Genomic_DNA"/>
</dbReference>
<dbReference type="Proteomes" id="UP000244093">
    <property type="component" value="Unassembled WGS sequence"/>
</dbReference>
<organism evidence="1 2">
    <name type="scientific">Zestosphaera tikiterensis</name>
    <dbReference type="NCBI Taxonomy" id="1973259"/>
    <lineage>
        <taxon>Archaea</taxon>
        <taxon>Thermoproteota</taxon>
        <taxon>Thermoprotei</taxon>
        <taxon>Desulfurococcales</taxon>
        <taxon>Desulfurococcaceae</taxon>
        <taxon>Zestosphaera</taxon>
    </lineage>
</organism>
<proteinExistence type="predicted"/>
<comment type="caution">
    <text evidence="1">The sequence shown here is derived from an EMBL/GenBank/DDBJ whole genome shotgun (WGS) entry which is preliminary data.</text>
</comment>
<evidence type="ECO:0000313" key="2">
    <source>
        <dbReference type="Proteomes" id="UP000244093"/>
    </source>
</evidence>
<dbReference type="AlphaFoldDB" id="A0A2R7Y7W4"/>
<name>A0A2R7Y7W4_9CREN</name>
<protein>
    <submittedName>
        <fullName evidence="1">Uncharacterized protein</fullName>
    </submittedName>
</protein>
<evidence type="ECO:0000313" key="1">
    <source>
        <dbReference type="EMBL" id="PUA33624.1"/>
    </source>
</evidence>
<sequence>MTLAEVSEPKEIKDLIRDLRSKLGDVQDSSIVWYLNKIPQYIWSVWGKSLRRFGISWQEFLKIVSENNDLLVKWALYDQVGWDDVINKLRSDLLSYVQQRKSRSKTLLSFLK</sequence>
<gene>
    <name evidence="1" type="ORF">B7O98_04210</name>
</gene>
<accession>A0A2R7Y7W4</accession>
<reference evidence="1 2" key="1">
    <citation type="journal article" date="2018" name="Syst. Appl. Microbiol.">
        <title>A new symbiotic nanoarchaeote (Candidatus Nanoclepta minutus) and its host (Zestosphaera tikiterensis gen. nov., sp. nov.) from a New Zealand hot spring.</title>
        <authorList>
            <person name="St John E."/>
            <person name="Liu Y."/>
            <person name="Podar M."/>
            <person name="Stott M.B."/>
            <person name="Meneghin J."/>
            <person name="Chen Z."/>
            <person name="Lagutin K."/>
            <person name="Mitchell K."/>
            <person name="Reysenbach A.L."/>
        </authorList>
    </citation>
    <scope>NUCLEOTIDE SEQUENCE [LARGE SCALE GENOMIC DNA]</scope>
    <source>
        <strain evidence="1">NZ3</strain>
    </source>
</reference>